<dbReference type="GO" id="GO:0005886">
    <property type="term" value="C:plasma membrane"/>
    <property type="evidence" value="ECO:0007669"/>
    <property type="project" value="UniProtKB-SubCell"/>
</dbReference>
<feature type="transmembrane region" description="Helical" evidence="9">
    <location>
        <begin position="125"/>
        <end position="145"/>
    </location>
</feature>
<name>A0A3M4PQK9_PSEVI</name>
<gene>
    <name evidence="11" type="ORF">ALP98_02384</name>
</gene>
<evidence type="ECO:0000256" key="2">
    <source>
        <dbReference type="ARBA" id="ARBA00022448"/>
    </source>
</evidence>
<reference evidence="11 12" key="1">
    <citation type="submission" date="2018-08" db="EMBL/GenBank/DDBJ databases">
        <title>Recombination of ecologically and evolutionarily significant loci maintains genetic cohesion in the Pseudomonas syringae species complex.</title>
        <authorList>
            <person name="Dillon M."/>
            <person name="Thakur S."/>
            <person name="Almeida R.N.D."/>
            <person name="Weir B.S."/>
            <person name="Guttman D.S."/>
        </authorList>
    </citation>
    <scope>NUCLEOTIDE SEQUENCE [LARGE SCALE GENOMIC DNA]</scope>
    <source>
        <strain evidence="11 12">ICMP 11296</strain>
    </source>
</reference>
<evidence type="ECO:0000256" key="7">
    <source>
        <dbReference type="ARBA" id="ARBA00023136"/>
    </source>
</evidence>
<feature type="transmembrane region" description="Helical" evidence="9">
    <location>
        <begin position="45"/>
        <end position="74"/>
    </location>
</feature>
<dbReference type="InterPro" id="IPR007387">
    <property type="entry name" value="TRAP_DctQ"/>
</dbReference>
<comment type="subcellular location">
    <subcellularLocation>
        <location evidence="1 9">Cell inner membrane</location>
        <topology evidence="1 9">Multi-pass membrane protein</topology>
    </subcellularLocation>
</comment>
<evidence type="ECO:0000313" key="11">
    <source>
        <dbReference type="EMBL" id="RMQ80472.1"/>
    </source>
</evidence>
<keyword evidence="6 9" id="KW-1133">Transmembrane helix</keyword>
<comment type="function">
    <text evidence="9">Part of the tripartite ATP-independent periplasmic (TRAP) transport system.</text>
</comment>
<evidence type="ECO:0000256" key="5">
    <source>
        <dbReference type="ARBA" id="ARBA00022692"/>
    </source>
</evidence>
<organism evidence="11 12">
    <name type="scientific">Pseudomonas viridiflava</name>
    <name type="common">Phytomonas viridiflava</name>
    <dbReference type="NCBI Taxonomy" id="33069"/>
    <lineage>
        <taxon>Bacteria</taxon>
        <taxon>Pseudomonadati</taxon>
        <taxon>Pseudomonadota</taxon>
        <taxon>Gammaproteobacteria</taxon>
        <taxon>Pseudomonadales</taxon>
        <taxon>Pseudomonadaceae</taxon>
        <taxon>Pseudomonas</taxon>
    </lineage>
</organism>
<keyword evidence="4 9" id="KW-0997">Cell inner membrane</keyword>
<evidence type="ECO:0000313" key="12">
    <source>
        <dbReference type="Proteomes" id="UP000271866"/>
    </source>
</evidence>
<dbReference type="Pfam" id="PF04290">
    <property type="entry name" value="DctQ"/>
    <property type="match status" value="1"/>
</dbReference>
<sequence length="209" mass="23349">MRHWLHRAPKRPNKPVRLCCANEGKLVRRRSGEPMKNTLLRINDTIYRVCIGIAGLSVLIMTLIIPWGIFARYILGSGSSWPEPTAILLMVVFTFFGAAASYRAGAHMAVSMAVDRMPQQVRRSASVLVQILMAIVALFMIFKGFKLCATTWNQFVGELPFLRVGISYLPIPIGGIVTLIFVLERLFLGDQSHRAVMRFDVIEESEGAA</sequence>
<proteinExistence type="inferred from homology"/>
<dbReference type="GO" id="GO:0015740">
    <property type="term" value="P:C4-dicarboxylate transport"/>
    <property type="evidence" value="ECO:0007669"/>
    <property type="project" value="TreeGrafter"/>
</dbReference>
<evidence type="ECO:0000259" key="10">
    <source>
        <dbReference type="Pfam" id="PF04290"/>
    </source>
</evidence>
<evidence type="ECO:0000256" key="8">
    <source>
        <dbReference type="ARBA" id="ARBA00038436"/>
    </source>
</evidence>
<dbReference type="InterPro" id="IPR055348">
    <property type="entry name" value="DctQ"/>
</dbReference>
<keyword evidence="7 9" id="KW-0472">Membrane</keyword>
<keyword evidence="5 9" id="KW-0812">Transmembrane</keyword>
<feature type="domain" description="Tripartite ATP-independent periplasmic transporters DctQ component" evidence="10">
    <location>
        <begin position="61"/>
        <end position="187"/>
    </location>
</feature>
<dbReference type="Proteomes" id="UP000271866">
    <property type="component" value="Unassembled WGS sequence"/>
</dbReference>
<feature type="transmembrane region" description="Helical" evidence="9">
    <location>
        <begin position="86"/>
        <end position="104"/>
    </location>
</feature>
<keyword evidence="2 9" id="KW-0813">Transport</keyword>
<evidence type="ECO:0000256" key="3">
    <source>
        <dbReference type="ARBA" id="ARBA00022475"/>
    </source>
</evidence>
<dbReference type="AlphaFoldDB" id="A0A3M4PQK9"/>
<keyword evidence="3" id="KW-1003">Cell membrane</keyword>
<evidence type="ECO:0000256" key="6">
    <source>
        <dbReference type="ARBA" id="ARBA00022989"/>
    </source>
</evidence>
<dbReference type="GO" id="GO:0022857">
    <property type="term" value="F:transmembrane transporter activity"/>
    <property type="evidence" value="ECO:0007669"/>
    <property type="project" value="UniProtKB-UniRule"/>
</dbReference>
<evidence type="ECO:0000256" key="9">
    <source>
        <dbReference type="RuleBase" id="RU369079"/>
    </source>
</evidence>
<dbReference type="EMBL" id="RBRK01000013">
    <property type="protein sequence ID" value="RMQ80472.1"/>
    <property type="molecule type" value="Genomic_DNA"/>
</dbReference>
<dbReference type="STRING" id="33069.AO065_12560"/>
<comment type="similarity">
    <text evidence="8 9">Belongs to the TRAP transporter small permease family.</text>
</comment>
<feature type="transmembrane region" description="Helical" evidence="9">
    <location>
        <begin position="165"/>
        <end position="188"/>
    </location>
</feature>
<evidence type="ECO:0000256" key="4">
    <source>
        <dbReference type="ARBA" id="ARBA00022519"/>
    </source>
</evidence>
<accession>A0A3M4PQK9</accession>
<comment type="subunit">
    <text evidence="9">The complex comprises the extracytoplasmic solute receptor protein and the two transmembrane proteins.</text>
</comment>
<protein>
    <recommendedName>
        <fullName evidence="9">TRAP transporter small permease protein</fullName>
    </recommendedName>
</protein>
<comment type="caution">
    <text evidence="11">The sequence shown here is derived from an EMBL/GenBank/DDBJ whole genome shotgun (WGS) entry which is preliminary data.</text>
</comment>
<evidence type="ECO:0000256" key="1">
    <source>
        <dbReference type="ARBA" id="ARBA00004429"/>
    </source>
</evidence>
<dbReference type="PANTHER" id="PTHR35011:SF11">
    <property type="entry name" value="TRAP TRANSPORTER SMALL PERMEASE PROTEIN"/>
    <property type="match status" value="1"/>
</dbReference>
<dbReference type="PANTHER" id="PTHR35011">
    <property type="entry name" value="2,3-DIKETO-L-GULONATE TRAP TRANSPORTER SMALL PERMEASE PROTEIN YIAM"/>
    <property type="match status" value="1"/>
</dbReference>